<accession>A0A5K1A2E6</accession>
<dbReference type="AlphaFoldDB" id="A0A5K1A2E6"/>
<feature type="compositionally biased region" description="Low complexity" evidence="1">
    <location>
        <begin position="50"/>
        <end position="59"/>
    </location>
</feature>
<protein>
    <submittedName>
        <fullName evidence="2">Uncharacterized protein</fullName>
    </submittedName>
</protein>
<evidence type="ECO:0000256" key="1">
    <source>
        <dbReference type="SAM" id="MobiDB-lite"/>
    </source>
</evidence>
<evidence type="ECO:0000313" key="2">
    <source>
        <dbReference type="EMBL" id="VVV95911.1"/>
    </source>
</evidence>
<feature type="region of interest" description="Disordered" evidence="1">
    <location>
        <begin position="37"/>
        <end position="161"/>
    </location>
</feature>
<dbReference type="InterPro" id="IPR018930">
    <property type="entry name" value="LEA-18"/>
</dbReference>
<name>A0A5K1A2E6_9MAGN</name>
<dbReference type="Pfam" id="PF10714">
    <property type="entry name" value="LEA_6"/>
    <property type="match status" value="1"/>
</dbReference>
<gene>
    <name evidence="2" type="ORF">NYM_LOCUS11594</name>
</gene>
<proteinExistence type="predicted"/>
<reference evidence="2" key="1">
    <citation type="submission" date="2019-09" db="EMBL/GenBank/DDBJ databases">
        <authorList>
            <person name="Zhang L."/>
        </authorList>
    </citation>
    <scope>NUCLEOTIDE SEQUENCE</scope>
</reference>
<organism evidence="2">
    <name type="scientific">Nymphaea colorata</name>
    <name type="common">pocket water lily</name>
    <dbReference type="NCBI Taxonomy" id="210225"/>
    <lineage>
        <taxon>Eukaryota</taxon>
        <taxon>Viridiplantae</taxon>
        <taxon>Streptophyta</taxon>
        <taxon>Embryophyta</taxon>
        <taxon>Tracheophyta</taxon>
        <taxon>Spermatophyta</taxon>
        <taxon>Magnoliopsida</taxon>
        <taxon>Nymphaeales</taxon>
        <taxon>Nymphaeaceae</taxon>
        <taxon>Nymphaea</taxon>
    </lineage>
</organism>
<feature type="compositionally biased region" description="Basic and acidic residues" evidence="1">
    <location>
        <begin position="108"/>
        <end position="117"/>
    </location>
</feature>
<feature type="compositionally biased region" description="Basic and acidic residues" evidence="1">
    <location>
        <begin position="37"/>
        <end position="48"/>
    </location>
</feature>
<dbReference type="Gramene" id="NC2G0003310.1">
    <property type="protein sequence ID" value="NC2G0003310.1:cds"/>
    <property type="gene ID" value="NC2G0003310"/>
</dbReference>
<dbReference type="EMBL" id="LR721780">
    <property type="protein sequence ID" value="VVV95911.1"/>
    <property type="molecule type" value="Genomic_DNA"/>
</dbReference>
<sequence>MSKNFRRTNLGNMINLHALRDLPGGVWHVLGHATTHRAGEAETGDRAKTAYKTTASSTSHRQEARGNRLTWGTMASKDQRPNQRQQLRRPEQAAGQEELPLESSPYVKHNDLEEYKQEAYGTQGHVQPVDRGAGSTDAPTPSGGTLPESKLGAVRRAAPQN</sequence>